<evidence type="ECO:0000259" key="5">
    <source>
        <dbReference type="Pfam" id="PF21036"/>
    </source>
</evidence>
<dbReference type="EMBL" id="JAGIQL010000180">
    <property type="protein sequence ID" value="MBP0461345.1"/>
    <property type="molecule type" value="Genomic_DNA"/>
</dbReference>
<accession>A0A940MJP0</accession>
<evidence type="ECO:0000256" key="3">
    <source>
        <dbReference type="ARBA" id="ARBA00022679"/>
    </source>
</evidence>
<gene>
    <name evidence="6" type="ORF">JFN87_28365</name>
</gene>
<evidence type="ECO:0000313" key="7">
    <source>
        <dbReference type="Proteomes" id="UP000670475"/>
    </source>
</evidence>
<keyword evidence="3" id="KW-0808">Transferase</keyword>
<dbReference type="InterPro" id="IPR002213">
    <property type="entry name" value="UDP_glucos_trans"/>
</dbReference>
<dbReference type="Gene3D" id="3.40.50.2000">
    <property type="entry name" value="Glycogen Phosphorylase B"/>
    <property type="match status" value="2"/>
</dbReference>
<dbReference type="Pfam" id="PF06722">
    <property type="entry name" value="EryCIII-like_C"/>
    <property type="match status" value="1"/>
</dbReference>
<dbReference type="PANTHER" id="PTHR48050:SF13">
    <property type="entry name" value="STEROL 3-BETA-GLUCOSYLTRANSFERASE UGT80A2"/>
    <property type="match status" value="1"/>
</dbReference>
<dbReference type="InterPro" id="IPR050426">
    <property type="entry name" value="Glycosyltransferase_28"/>
</dbReference>
<evidence type="ECO:0000259" key="4">
    <source>
        <dbReference type="Pfam" id="PF06722"/>
    </source>
</evidence>
<dbReference type="Pfam" id="PF21036">
    <property type="entry name" value="EryCIII-like_N"/>
    <property type="match status" value="1"/>
</dbReference>
<dbReference type="AlphaFoldDB" id="A0A940MJP0"/>
<dbReference type="RefSeq" id="WP_209344559.1">
    <property type="nucleotide sequence ID" value="NZ_JAGIQL010000180.1"/>
</dbReference>
<dbReference type="InterPro" id="IPR010610">
    <property type="entry name" value="EryCIII-like_C"/>
</dbReference>
<reference evidence="6" key="1">
    <citation type="submission" date="2021-03" db="EMBL/GenBank/DDBJ databases">
        <title>Whole genome sequence of Streptomyces bomunensis MMS17-BM035.</title>
        <authorList>
            <person name="Lee J.H."/>
        </authorList>
    </citation>
    <scope>NUCLEOTIDE SEQUENCE</scope>
    <source>
        <strain evidence="6">MMS17-BM035</strain>
    </source>
</reference>
<feature type="domain" description="Erythromycin biosynthesis protein CIII-like N-terminal" evidence="5">
    <location>
        <begin position="103"/>
        <end position="225"/>
    </location>
</feature>
<dbReference type="InterPro" id="IPR048284">
    <property type="entry name" value="EryCIII-like_N"/>
</dbReference>
<name>A0A940MJP0_9ACTN</name>
<protein>
    <submittedName>
        <fullName evidence="6">DUF1205 domain-containing protein</fullName>
    </submittedName>
</protein>
<proteinExistence type="inferred from homology"/>
<dbReference type="CDD" id="cd03784">
    <property type="entry name" value="GT1_Gtf-like"/>
    <property type="match status" value="1"/>
</dbReference>
<organism evidence="6 7">
    <name type="scientific">Streptomyces montanisoli</name>
    <dbReference type="NCBI Taxonomy" id="2798581"/>
    <lineage>
        <taxon>Bacteria</taxon>
        <taxon>Bacillati</taxon>
        <taxon>Actinomycetota</taxon>
        <taxon>Actinomycetes</taxon>
        <taxon>Kitasatosporales</taxon>
        <taxon>Streptomycetaceae</taxon>
        <taxon>Streptomyces</taxon>
    </lineage>
</organism>
<keyword evidence="7" id="KW-1185">Reference proteome</keyword>
<dbReference type="GO" id="GO:0008194">
    <property type="term" value="F:UDP-glycosyltransferase activity"/>
    <property type="evidence" value="ECO:0007669"/>
    <property type="project" value="InterPro"/>
</dbReference>
<dbReference type="GO" id="GO:0017000">
    <property type="term" value="P:antibiotic biosynthetic process"/>
    <property type="evidence" value="ECO:0007669"/>
    <property type="project" value="UniProtKB-ARBA"/>
</dbReference>
<feature type="domain" description="Erythromycin biosynthesis protein CIII-like C-terminal" evidence="4">
    <location>
        <begin position="251"/>
        <end position="385"/>
    </location>
</feature>
<sequence>MRVLIITTPVSTHFAPLVPLAWALRGAGHEVLVAGQPDVVDAARASGLSGHVVGEAFHAGELMALGLPDGLRPIQAAGRPGPPAFAGAVRPWTAHTRYTVGGYLEFARHWRPDLVLADRLEYGALIVGGALGVPVVQHRWGVDPVGEVAWAAGARSLRGVCERAGLAGGLLPRPDLVLDPCPPGFQDPSLTPGQPIRFVPNNGPGTLPDWALEPCEGRRVCVSLGRLTLAMNGTGLLRSIVGAFEGLDGVEGVVTVDDAYADAVGEVPGNVRVVPPVPLDLVLDGCAAVVHHGGSGTQLTATAFGLPQVVLPGHLDTFVVGDRVAACGAGVTVDDAAAQDDSAAVREAIRTVLDDPRYARGARRLRAAMETQPTPADTVGRLEALARDRALRRVAA</sequence>
<dbReference type="SUPFAM" id="SSF53756">
    <property type="entry name" value="UDP-Glycosyltransferase/glycogen phosphorylase"/>
    <property type="match status" value="1"/>
</dbReference>
<keyword evidence="2" id="KW-0328">Glycosyltransferase</keyword>
<dbReference type="GO" id="GO:0016758">
    <property type="term" value="F:hexosyltransferase activity"/>
    <property type="evidence" value="ECO:0007669"/>
    <property type="project" value="UniProtKB-ARBA"/>
</dbReference>
<evidence type="ECO:0000256" key="1">
    <source>
        <dbReference type="ARBA" id="ARBA00006962"/>
    </source>
</evidence>
<comment type="caution">
    <text evidence="6">The sequence shown here is derived from an EMBL/GenBank/DDBJ whole genome shotgun (WGS) entry which is preliminary data.</text>
</comment>
<dbReference type="PANTHER" id="PTHR48050">
    <property type="entry name" value="STEROL 3-BETA-GLUCOSYLTRANSFERASE"/>
    <property type="match status" value="1"/>
</dbReference>
<dbReference type="Proteomes" id="UP000670475">
    <property type="component" value="Unassembled WGS sequence"/>
</dbReference>
<comment type="similarity">
    <text evidence="1">Belongs to the glycosyltransferase 28 family.</text>
</comment>
<evidence type="ECO:0000256" key="2">
    <source>
        <dbReference type="ARBA" id="ARBA00022676"/>
    </source>
</evidence>
<evidence type="ECO:0000313" key="6">
    <source>
        <dbReference type="EMBL" id="MBP0461345.1"/>
    </source>
</evidence>